<dbReference type="Pfam" id="PF00083">
    <property type="entry name" value="Sugar_tr"/>
    <property type="match status" value="1"/>
</dbReference>
<dbReference type="InterPro" id="IPR005828">
    <property type="entry name" value="MFS_sugar_transport-like"/>
</dbReference>
<evidence type="ECO:0000313" key="12">
    <source>
        <dbReference type="Proteomes" id="UP000178129"/>
    </source>
</evidence>
<feature type="transmembrane region" description="Helical" evidence="9">
    <location>
        <begin position="374"/>
        <end position="394"/>
    </location>
</feature>
<feature type="transmembrane region" description="Helical" evidence="9">
    <location>
        <begin position="221"/>
        <end position="240"/>
    </location>
</feature>
<feature type="region of interest" description="Disordered" evidence="8">
    <location>
        <begin position="536"/>
        <end position="575"/>
    </location>
</feature>
<protein>
    <submittedName>
        <fullName evidence="11">Related to low-affinity hexose transporter HXT3</fullName>
    </submittedName>
</protein>
<comment type="similarity">
    <text evidence="2 7">Belongs to the major facilitator superfamily. Sugar transporter (TC 2.A.1.1) family.</text>
</comment>
<keyword evidence="3 7" id="KW-0813">Transport</keyword>
<evidence type="ECO:0000259" key="10">
    <source>
        <dbReference type="PROSITE" id="PS50850"/>
    </source>
</evidence>
<feature type="transmembrane region" description="Helical" evidence="9">
    <location>
        <begin position="341"/>
        <end position="362"/>
    </location>
</feature>
<comment type="caution">
    <text evidence="11">The sequence shown here is derived from an EMBL/GenBank/DDBJ whole genome shotgun (WGS) entry which is preliminary data.</text>
</comment>
<evidence type="ECO:0000256" key="4">
    <source>
        <dbReference type="ARBA" id="ARBA00022692"/>
    </source>
</evidence>
<dbReference type="InterPro" id="IPR003663">
    <property type="entry name" value="Sugar/inositol_transpt"/>
</dbReference>
<reference evidence="12" key="1">
    <citation type="submission" date="2016-03" db="EMBL/GenBank/DDBJ databases">
        <authorList>
            <person name="Ploux O."/>
        </authorList>
    </citation>
    <scope>NUCLEOTIDE SEQUENCE [LARGE SCALE GENOMIC DNA]</scope>
    <source>
        <strain evidence="12">UK7</strain>
    </source>
</reference>
<feature type="transmembrane region" description="Helical" evidence="9">
    <location>
        <begin position="306"/>
        <end position="329"/>
    </location>
</feature>
<dbReference type="GO" id="GO:0016020">
    <property type="term" value="C:membrane"/>
    <property type="evidence" value="ECO:0007669"/>
    <property type="project" value="UniProtKB-SubCell"/>
</dbReference>
<organism evidence="11 12">
    <name type="scientific">Rhynchosporium graminicola</name>
    <dbReference type="NCBI Taxonomy" id="2792576"/>
    <lineage>
        <taxon>Eukaryota</taxon>
        <taxon>Fungi</taxon>
        <taxon>Dikarya</taxon>
        <taxon>Ascomycota</taxon>
        <taxon>Pezizomycotina</taxon>
        <taxon>Leotiomycetes</taxon>
        <taxon>Helotiales</taxon>
        <taxon>Ploettnerulaceae</taxon>
        <taxon>Rhynchosporium</taxon>
    </lineage>
</organism>
<evidence type="ECO:0000256" key="6">
    <source>
        <dbReference type="ARBA" id="ARBA00023136"/>
    </source>
</evidence>
<evidence type="ECO:0000256" key="5">
    <source>
        <dbReference type="ARBA" id="ARBA00022989"/>
    </source>
</evidence>
<feature type="transmembrane region" description="Helical" evidence="9">
    <location>
        <begin position="129"/>
        <end position="149"/>
    </location>
</feature>
<dbReference type="PANTHER" id="PTHR48022">
    <property type="entry name" value="PLASTIDIC GLUCOSE TRANSPORTER 4"/>
    <property type="match status" value="1"/>
</dbReference>
<evidence type="ECO:0000256" key="1">
    <source>
        <dbReference type="ARBA" id="ARBA00004141"/>
    </source>
</evidence>
<dbReference type="PANTHER" id="PTHR48022:SF39">
    <property type="entry name" value="MONOSACCHARIDE TRANSPORTER, PUTATIVE-RELATED"/>
    <property type="match status" value="1"/>
</dbReference>
<dbReference type="GO" id="GO:0005351">
    <property type="term" value="F:carbohydrate:proton symporter activity"/>
    <property type="evidence" value="ECO:0007669"/>
    <property type="project" value="TreeGrafter"/>
</dbReference>
<gene>
    <name evidence="11" type="ORF">RCO7_07110</name>
</gene>
<keyword evidence="6 9" id="KW-0472">Membrane</keyword>
<dbReference type="PRINTS" id="PR00171">
    <property type="entry name" value="SUGRTRNSPORT"/>
</dbReference>
<feature type="transmembrane region" description="Helical" evidence="9">
    <location>
        <begin position="471"/>
        <end position="492"/>
    </location>
</feature>
<evidence type="ECO:0000256" key="8">
    <source>
        <dbReference type="SAM" id="MobiDB-lite"/>
    </source>
</evidence>
<dbReference type="InParanoid" id="A0A1E1K0I1"/>
<feature type="transmembrane region" description="Helical" evidence="9">
    <location>
        <begin position="47"/>
        <end position="66"/>
    </location>
</feature>
<keyword evidence="5 9" id="KW-1133">Transmembrane helix</keyword>
<comment type="subcellular location">
    <subcellularLocation>
        <location evidence="1">Membrane</location>
        <topology evidence="1">Multi-pass membrane protein</topology>
    </subcellularLocation>
</comment>
<evidence type="ECO:0000256" key="3">
    <source>
        <dbReference type="ARBA" id="ARBA00022448"/>
    </source>
</evidence>
<dbReference type="PROSITE" id="PS00216">
    <property type="entry name" value="SUGAR_TRANSPORT_1"/>
    <property type="match status" value="1"/>
</dbReference>
<dbReference type="InterPro" id="IPR020846">
    <property type="entry name" value="MFS_dom"/>
</dbReference>
<dbReference type="AlphaFoldDB" id="A0A1E1K0I1"/>
<dbReference type="SUPFAM" id="SSF103473">
    <property type="entry name" value="MFS general substrate transporter"/>
    <property type="match status" value="1"/>
</dbReference>
<feature type="transmembrane region" description="Helical" evidence="9">
    <location>
        <begin position="155"/>
        <end position="175"/>
    </location>
</feature>
<feature type="transmembrane region" description="Helical" evidence="9">
    <location>
        <begin position="406"/>
        <end position="431"/>
    </location>
</feature>
<name>A0A1E1K0I1_9HELO</name>
<accession>A0A1E1K0I1</accession>
<dbReference type="CDD" id="cd17356">
    <property type="entry name" value="MFS_HXT"/>
    <property type="match status" value="1"/>
</dbReference>
<evidence type="ECO:0000313" key="11">
    <source>
        <dbReference type="EMBL" id="CZS91390.1"/>
    </source>
</evidence>
<dbReference type="PROSITE" id="PS00217">
    <property type="entry name" value="SUGAR_TRANSPORT_2"/>
    <property type="match status" value="1"/>
</dbReference>
<feature type="domain" description="Major facilitator superfamily (MFS) profile" evidence="10">
    <location>
        <begin position="50"/>
        <end position="496"/>
    </location>
</feature>
<dbReference type="PROSITE" id="PS50850">
    <property type="entry name" value="MFS"/>
    <property type="match status" value="1"/>
</dbReference>
<sequence>MNDQISSSVSESGTVFEDVPVNTQTRNAGVEKGTYEDSKIPFMTARTFFMCILVSMGGICFGYDTGQISGFLEMENFLYNFADQREPTLAFTWRRSGLIVGMLSIGTLFGALISAPIANHPRIGRRLSIFGWCIIFMVGNIIQIAARYPKWYEMMVGRIVSGLAIGGLSVVVPMYQGESAPAHIRGAIVCCYQLFITIGILLANLINFGTESISNTGSWRIPLGIGFAWALILCFGILLFPETPRFDFRQGNIDRARKNTARLHGVSENHRVVRDQMLDMEEKLAAEETTTGFLEVFKGKRMIYRILLGVGIQAFQQLSGANYFFYYGTTIFSSVGIENSFVTQIILGCVNVLCTFPGLYMVEKYGRRKCLTLGALWMCMCFLVFASLGNSKLYDAQGNADQTIGYVMIVFASLFIAAFASTWGPMAWACVAEMYPGKYRSQGIAFCSASNWFFNFYLAFFTPLITDEIDFAYGYVFAGCNLLAALLIYFFLIESNGKSLEEIDTMYLLEVPPRKSANWELPADVVAANALAREQGQRDRGLRERKHNLGTRESRNEVENTESGGSGAFFVPVKS</sequence>
<dbReference type="FunFam" id="1.20.1250.20:FF:000044">
    <property type="entry name" value="Hexose transporter Hxt3p"/>
    <property type="match status" value="1"/>
</dbReference>
<keyword evidence="4 9" id="KW-0812">Transmembrane</keyword>
<proteinExistence type="inferred from homology"/>
<dbReference type="Gene3D" id="1.20.1250.20">
    <property type="entry name" value="MFS general substrate transporter like domains"/>
    <property type="match status" value="1"/>
</dbReference>
<dbReference type="InterPro" id="IPR036259">
    <property type="entry name" value="MFS_trans_sf"/>
</dbReference>
<dbReference type="InterPro" id="IPR050360">
    <property type="entry name" value="MFS_Sugar_Transporters"/>
</dbReference>
<dbReference type="FunCoup" id="A0A1E1K0I1">
    <property type="interactions" value="1384"/>
</dbReference>
<feature type="transmembrane region" description="Helical" evidence="9">
    <location>
        <begin position="443"/>
        <end position="465"/>
    </location>
</feature>
<dbReference type="NCBIfam" id="TIGR00879">
    <property type="entry name" value="SP"/>
    <property type="match status" value="1"/>
</dbReference>
<evidence type="ECO:0000256" key="7">
    <source>
        <dbReference type="RuleBase" id="RU003346"/>
    </source>
</evidence>
<feature type="transmembrane region" description="Helical" evidence="9">
    <location>
        <begin position="97"/>
        <end position="117"/>
    </location>
</feature>
<evidence type="ECO:0000256" key="2">
    <source>
        <dbReference type="ARBA" id="ARBA00010992"/>
    </source>
</evidence>
<dbReference type="STRING" id="914237.A0A1E1K0I1"/>
<feature type="transmembrane region" description="Helical" evidence="9">
    <location>
        <begin position="187"/>
        <end position="209"/>
    </location>
</feature>
<dbReference type="InterPro" id="IPR005829">
    <property type="entry name" value="Sugar_transporter_CS"/>
</dbReference>
<keyword evidence="12" id="KW-1185">Reference proteome</keyword>
<dbReference type="Proteomes" id="UP000178129">
    <property type="component" value="Unassembled WGS sequence"/>
</dbReference>
<evidence type="ECO:0000256" key="9">
    <source>
        <dbReference type="SAM" id="Phobius"/>
    </source>
</evidence>
<dbReference type="EMBL" id="FJUW01000004">
    <property type="protein sequence ID" value="CZS91390.1"/>
    <property type="molecule type" value="Genomic_DNA"/>
</dbReference>